<dbReference type="PANTHER" id="PTHR15852">
    <property type="entry name" value="PLASTID TRANSCRIPTIONALLY ACTIVE PROTEIN"/>
    <property type="match status" value="1"/>
</dbReference>
<dbReference type="PANTHER" id="PTHR15852:SF29">
    <property type="entry name" value="PLASTID TRANSCRIPTIONALLY ACTIVE PROTEIN"/>
    <property type="match status" value="1"/>
</dbReference>
<proteinExistence type="evidence at transcript level"/>
<evidence type="ECO:0000313" key="1">
    <source>
        <dbReference type="EMBL" id="ABK24031.1"/>
    </source>
</evidence>
<sequence length="105" mass="11344">MNRTPLRLVLVTGGAVVGGFLALSFVSSVAIQGLRAVTEAKRKKIAPPCVVCKGRRFMECKLCRGNATIEWSPLYDPVVTKPCVCPTCEGNRVQRCLNCLGKGYA</sequence>
<accession>A9NTS0</accession>
<protein>
    <submittedName>
        <fullName evidence="1">Uncharacterized protein</fullName>
    </submittedName>
</protein>
<dbReference type="AlphaFoldDB" id="A9NTS0"/>
<dbReference type="EMBL" id="EF084720">
    <property type="protein sequence ID" value="ABK24031.1"/>
    <property type="molecule type" value="mRNA"/>
</dbReference>
<name>A9NTS0_PICSI</name>
<organism evidence="1">
    <name type="scientific">Picea sitchensis</name>
    <name type="common">Sitka spruce</name>
    <name type="synonym">Pinus sitchensis</name>
    <dbReference type="NCBI Taxonomy" id="3332"/>
    <lineage>
        <taxon>Eukaryota</taxon>
        <taxon>Viridiplantae</taxon>
        <taxon>Streptophyta</taxon>
        <taxon>Embryophyta</taxon>
        <taxon>Tracheophyta</taxon>
        <taxon>Spermatophyta</taxon>
        <taxon>Pinopsida</taxon>
        <taxon>Pinidae</taxon>
        <taxon>Conifers I</taxon>
        <taxon>Pinales</taxon>
        <taxon>Pinaceae</taxon>
        <taxon>Picea</taxon>
    </lineage>
</organism>
<dbReference type="InterPro" id="IPR036410">
    <property type="entry name" value="HSP_DnaJ_Cys-rich_dom_sf"/>
</dbReference>
<reference evidence="1" key="1">
    <citation type="journal article" date="2008" name="BMC Genomics">
        <title>A conifer genomics resource of 200,000 spruce (Picea spp.) ESTs and 6,464 high-quality, sequence-finished full-length cDNAs for Sitka spruce (Picea sitchensis).</title>
        <authorList>
            <person name="Ralph S.G."/>
            <person name="Chun H.J."/>
            <person name="Kolosova N."/>
            <person name="Cooper D."/>
            <person name="Oddy C."/>
            <person name="Ritland C.E."/>
            <person name="Kirkpatrick R."/>
            <person name="Moore R."/>
            <person name="Barber S."/>
            <person name="Holt R.A."/>
            <person name="Jones S.J."/>
            <person name="Marra M.A."/>
            <person name="Douglas C.J."/>
            <person name="Ritland K."/>
            <person name="Bohlmann J."/>
        </authorList>
    </citation>
    <scope>NUCLEOTIDE SEQUENCE</scope>
    <source>
        <tissue evidence="1">Green portion of the leader tissue</tissue>
    </source>
</reference>
<dbReference type="SUPFAM" id="SSF57938">
    <property type="entry name" value="DnaJ/Hsp40 cysteine-rich domain"/>
    <property type="match status" value="1"/>
</dbReference>